<dbReference type="PANTHER" id="PTHR33607">
    <property type="entry name" value="ENDONUCLEASE-1"/>
    <property type="match status" value="1"/>
</dbReference>
<keyword evidence="5" id="KW-1185">Reference proteome</keyword>
<feature type="chain" id="PRO_5017286867" evidence="3">
    <location>
        <begin position="27"/>
        <end position="1083"/>
    </location>
</feature>
<dbReference type="GO" id="GO:0004519">
    <property type="term" value="F:endonuclease activity"/>
    <property type="evidence" value="ECO:0007669"/>
    <property type="project" value="UniProtKB-KW"/>
</dbReference>
<comment type="caution">
    <text evidence="4">The sequence shown here is derived from an EMBL/GenBank/DDBJ whole genome shotgun (WGS) entry which is preliminary data.</text>
</comment>
<dbReference type="AlphaFoldDB" id="A0A397S0L1"/>
<dbReference type="RefSeq" id="WP_119016335.1">
    <property type="nucleotide sequence ID" value="NZ_QXEV01000012.1"/>
</dbReference>
<dbReference type="InParanoid" id="A0A397S0L1"/>
<evidence type="ECO:0000256" key="3">
    <source>
        <dbReference type="SAM" id="SignalP"/>
    </source>
</evidence>
<organism evidence="4 5">
    <name type="scientific">Anaeroplasma bactoclasticum</name>
    <dbReference type="NCBI Taxonomy" id="2088"/>
    <lineage>
        <taxon>Bacteria</taxon>
        <taxon>Bacillati</taxon>
        <taxon>Mycoplasmatota</taxon>
        <taxon>Mollicutes</taxon>
        <taxon>Anaeroplasmatales</taxon>
        <taxon>Anaeroplasmataceae</taxon>
        <taxon>Anaeroplasma</taxon>
    </lineage>
</organism>
<protein>
    <submittedName>
        <fullName evidence="4">Endonuclease I</fullName>
    </submittedName>
</protein>
<dbReference type="SUPFAM" id="SSF54060">
    <property type="entry name" value="His-Me finger endonucleases"/>
    <property type="match status" value="1"/>
</dbReference>
<dbReference type="GO" id="GO:0016787">
    <property type="term" value="F:hydrolase activity"/>
    <property type="evidence" value="ECO:0007669"/>
    <property type="project" value="UniProtKB-KW"/>
</dbReference>
<reference evidence="4 5" key="1">
    <citation type="submission" date="2018-08" db="EMBL/GenBank/DDBJ databases">
        <title>Genomic Encyclopedia of Archaeal and Bacterial Type Strains, Phase II (KMG-II): from individual species to whole genera.</title>
        <authorList>
            <person name="Goeker M."/>
        </authorList>
    </citation>
    <scope>NUCLEOTIDE SEQUENCE [LARGE SCALE GENOMIC DNA]</scope>
    <source>
        <strain evidence="4 5">ATCC 27112</strain>
    </source>
</reference>
<sequence>MGKKIKNLVGVSLFGIALASTIGVSAASTADYYQSIDGGVSGTTLADALNTLVTSTHTHKLSYDNLWSLYGTSDVYPGTNKIWDTYSEVLFNKGSDQAGSYQKEGDAYNREHTVPQSWFNENLPMKGDAFHVLATDGYVNNRRGSYLYGEVKNATYTSKNGSKLGSSNLSGYSGTVFEPIDEYKGDIARGYFYMAIRYKDQCGSWTSGAKDVFKSTYPYLSDYALDLFTKWSHLDPVSDKELIRNDAIEAEQGNRNPFIDHPEWVDTIWNNSYVDTPTKTAYSALDVINAVDALQTSSTDADVYNAYAKYCRLNTSDKLLVTNSEALFTKVKSKSGTSMDLSNYWSEIIERNTNTTVVDQDKVDSVIASIDKLPLTITMEDTQNVRSVQQAYAGLNYTERTLVTNYSKLSKAIDTINALESEERVNNVIAMINALPDTITLDDKDAVYNADNAFMALSFDERCNVTNAEKLTLALQMISALESTIYKQIKNLDELEVGDKVLIVCPKSSYALGGLVSKYYRAGVGVTIKDDEIALPENSEATILTVEAGLTSGTYAFNTGDGYLVPSKEDKYKNLVTEATITEYSSYTVTINDGVANLVSPKAKNGIMAYDTSHYDFTSYETVTGDYTLALFKYTTAGMTVNEEKVNKVIDMINNLPNPLSYTDSELISEIFTAYAALNTLERAEVTNYDVLRNADLEVIELTKMHYAEPTIEAIDAIPSNITLLNEGCCKEARESYNGISPDTQAYVTNYDKLLEAEAAYEALFAPVDAFRNDNIKSSLMFDYSATITQSGVTAYTKVESLSDIADGAEVIITNQALDSAFGAVDKGISAVENVTASTDGTQLTSIGSAVSLTLEQGSAVDKFYFKNSNGYLITSGKKNISYALSKDSAQEWTISVYSGVVSMVSNELILKYNTSSPRFTTYPSSSGSVEEVCFFKKTGGVEASYTVSNAYIRFGEFMERSVYEELLTRGTKVTFGVELALDPYDPNGGYKEFELNPVFVSKMGAKEEDPNGAYVQYAVLIPVSAKNYNTWISARSYVCIDGVKFYTMGTVYSMHSLAEYYIKNASELGITDSAIIGALGEF</sequence>
<evidence type="ECO:0000256" key="2">
    <source>
        <dbReference type="ARBA" id="ARBA00022801"/>
    </source>
</evidence>
<dbReference type="EMBL" id="QXEV01000012">
    <property type="protein sequence ID" value="RIA75714.1"/>
    <property type="molecule type" value="Genomic_DNA"/>
</dbReference>
<evidence type="ECO:0000313" key="4">
    <source>
        <dbReference type="EMBL" id="RIA75714.1"/>
    </source>
</evidence>
<evidence type="ECO:0000256" key="1">
    <source>
        <dbReference type="ARBA" id="ARBA00022722"/>
    </source>
</evidence>
<gene>
    <name evidence="4" type="ORF">EI71_01200</name>
</gene>
<dbReference type="Pfam" id="PF04231">
    <property type="entry name" value="Endonuclease_1"/>
    <property type="match status" value="1"/>
</dbReference>
<dbReference type="InterPro" id="IPR044925">
    <property type="entry name" value="His-Me_finger_sf"/>
</dbReference>
<dbReference type="Proteomes" id="UP000266506">
    <property type="component" value="Unassembled WGS sequence"/>
</dbReference>
<dbReference type="OrthoDB" id="9801679at2"/>
<evidence type="ECO:0000313" key="5">
    <source>
        <dbReference type="Proteomes" id="UP000266506"/>
    </source>
</evidence>
<keyword evidence="1" id="KW-0540">Nuclease</keyword>
<dbReference type="InterPro" id="IPR007346">
    <property type="entry name" value="Endonuclease-I"/>
</dbReference>
<proteinExistence type="predicted"/>
<feature type="signal peptide" evidence="3">
    <location>
        <begin position="1"/>
        <end position="26"/>
    </location>
</feature>
<keyword evidence="4" id="KW-0255">Endonuclease</keyword>
<name>A0A397S0L1_9MOLU</name>
<keyword evidence="3" id="KW-0732">Signal</keyword>
<accession>A0A397S0L1</accession>
<dbReference type="PANTHER" id="PTHR33607:SF2">
    <property type="entry name" value="ENDONUCLEASE-1"/>
    <property type="match status" value="1"/>
</dbReference>
<keyword evidence="2" id="KW-0378">Hydrolase</keyword>